<dbReference type="PANTHER" id="PTHR42663">
    <property type="entry name" value="HYDROLASE C777.06C-RELATED-RELATED"/>
    <property type="match status" value="1"/>
</dbReference>
<dbReference type="Proteomes" id="UP001600165">
    <property type="component" value="Unassembled WGS sequence"/>
</dbReference>
<dbReference type="InterPro" id="IPR036866">
    <property type="entry name" value="RibonucZ/Hydroxyglut_hydro"/>
</dbReference>
<feature type="domain" description="Metallo-beta-lactamase" evidence="1">
    <location>
        <begin position="88"/>
        <end position="271"/>
    </location>
</feature>
<gene>
    <name evidence="2" type="ORF">ACFVKH_18225</name>
</gene>
<protein>
    <submittedName>
        <fullName evidence="2">MBL fold metallo-hydrolase</fullName>
    </submittedName>
</protein>
<accession>A0ABW6IJQ0</accession>
<sequence length="306" mass="33742">MLDPDSISLPDNVNLSGHPVDFSLPSEMQLGSSFVVQFWGVRGSIPTPGASTVRYGGNTACVEVLVGNKRLILDGGTGLSVLGKHLLKQTARVEAHIFFTHTHWDRIQGFPFFVPAFTEGNQFHIYGATAPNGASIKQCLTDQMLQPNFPTPLQRMRSHLNFLNISAGSVISIDDVVIETVSLNRLTSALGYRITWEGRSVVYATDTDHSQEAGNQNLQYLAQQADVLIYDGTYADHNDHNFQKQSLVAPWKSGIEVAKAANVQELIMFHHNPAHDDDSLDCIEMQIRGDFPNARLAREGMILQIA</sequence>
<evidence type="ECO:0000313" key="2">
    <source>
        <dbReference type="EMBL" id="MFE4108224.1"/>
    </source>
</evidence>
<dbReference type="PANTHER" id="PTHR42663:SF4">
    <property type="entry name" value="SLL1036 PROTEIN"/>
    <property type="match status" value="1"/>
</dbReference>
<dbReference type="RefSeq" id="WP_377967735.1">
    <property type="nucleotide sequence ID" value="NZ_JBHZOL010000102.1"/>
</dbReference>
<proteinExistence type="predicted"/>
<dbReference type="SUPFAM" id="SSF56281">
    <property type="entry name" value="Metallo-hydrolase/oxidoreductase"/>
    <property type="match status" value="1"/>
</dbReference>
<dbReference type="CDD" id="cd07715">
    <property type="entry name" value="TaR3-like_MBL-fold"/>
    <property type="match status" value="1"/>
</dbReference>
<evidence type="ECO:0000313" key="3">
    <source>
        <dbReference type="Proteomes" id="UP001600165"/>
    </source>
</evidence>
<reference evidence="2 3" key="1">
    <citation type="submission" date="2024-10" db="EMBL/GenBank/DDBJ databases">
        <authorList>
            <person name="Ratan Roy A."/>
            <person name="Morales Sandoval P.H."/>
            <person name="De Los Santos Villalobos S."/>
            <person name="Chakraborty S."/>
            <person name="Mukherjee J."/>
        </authorList>
    </citation>
    <scope>NUCLEOTIDE SEQUENCE [LARGE SCALE GENOMIC DNA]</scope>
    <source>
        <strain evidence="2 3">S1</strain>
    </source>
</reference>
<dbReference type="InterPro" id="IPR001279">
    <property type="entry name" value="Metallo-B-lactamas"/>
</dbReference>
<dbReference type="Gene3D" id="3.60.15.10">
    <property type="entry name" value="Ribonuclease Z/Hydroxyacylglutathione hydrolase-like"/>
    <property type="match status" value="1"/>
</dbReference>
<organism evidence="2 3">
    <name type="scientific">Almyronema epifaneia S1</name>
    <dbReference type="NCBI Taxonomy" id="2991925"/>
    <lineage>
        <taxon>Bacteria</taxon>
        <taxon>Bacillati</taxon>
        <taxon>Cyanobacteriota</taxon>
        <taxon>Cyanophyceae</taxon>
        <taxon>Nodosilineales</taxon>
        <taxon>Nodosilineaceae</taxon>
        <taxon>Almyronema</taxon>
        <taxon>Almyronema epifaneia</taxon>
    </lineage>
</organism>
<evidence type="ECO:0000259" key="1">
    <source>
        <dbReference type="Pfam" id="PF12706"/>
    </source>
</evidence>
<comment type="caution">
    <text evidence="2">The sequence shown here is derived from an EMBL/GenBank/DDBJ whole genome shotgun (WGS) entry which is preliminary data.</text>
</comment>
<dbReference type="Pfam" id="PF12706">
    <property type="entry name" value="Lactamase_B_2"/>
    <property type="match status" value="1"/>
</dbReference>
<keyword evidence="3" id="KW-1185">Reference proteome</keyword>
<name>A0ABW6IJQ0_9CYAN</name>
<dbReference type="EMBL" id="JBHZOL010000102">
    <property type="protein sequence ID" value="MFE4108224.1"/>
    <property type="molecule type" value="Genomic_DNA"/>
</dbReference>